<evidence type="ECO:0000256" key="2">
    <source>
        <dbReference type="ARBA" id="ARBA00007613"/>
    </source>
</evidence>
<name>A0A844M0A1_9GAMM</name>
<dbReference type="Proteomes" id="UP000442109">
    <property type="component" value="Unassembled WGS sequence"/>
</dbReference>
<keyword evidence="6" id="KW-0472">Membrane</keyword>
<feature type="region of interest" description="Disordered" evidence="8">
    <location>
        <begin position="506"/>
        <end position="534"/>
    </location>
</feature>
<comment type="subcellular location">
    <subcellularLocation>
        <location evidence="1">Cell outer membrane</location>
    </subcellularLocation>
</comment>
<dbReference type="GO" id="GO:0015288">
    <property type="term" value="F:porin activity"/>
    <property type="evidence" value="ECO:0007669"/>
    <property type="project" value="TreeGrafter"/>
</dbReference>
<gene>
    <name evidence="10" type="ORF">GB996_04485</name>
</gene>
<sequence>MMFSPHKYKKKLLVALLLVTGSSWSAHANTVITDVQINSLIAQAIETHPLVGSARAEQQATLEGINAAKLNLLPTPSFSTGYNTDDDLVSEVGIRQPLWTGGRLTANVNQAIFDDKAAVENIYEQQNQVAKTTIEAWQTYINAVAQQRVYLQNITQLRNFEAMMQRRVNQGVSARIELDLVTNRILQETNAYEAAQEQQRIAEARLQQITGHPLPPGSEHSIPPLNTLVEQVKAASVGFEKMAFNDASFYNPSVVKEIFQIESAKQEVKAQNASKYPTVYAEYKHTYDYDNKEDDGQFYVGLNYQPGAGFSNFALTRASEARVNSLVQNKEAAQRNVMENIQVQYQQFASARSRELSLVSAVAGAQIVLDSYQRQFIAGRKSWLEVLNAVRELSDYQIRLVQTRSDILGAFYKLQVDFSLMPWQTFAKNRQPVKMFKVSDPVKDWMNTQNITTPQSQKFGYGQPTVVNAGQPDEYIQITLPADAQHQLNQGGYIVLNDSHLLDEPTFTDKTVQNDPSPPDSMRVDTDSNANSGN</sequence>
<dbReference type="Pfam" id="PF02321">
    <property type="entry name" value="OEP"/>
    <property type="match status" value="2"/>
</dbReference>
<dbReference type="EMBL" id="WFKQ01000002">
    <property type="protein sequence ID" value="MUG32048.1"/>
    <property type="molecule type" value="Genomic_DNA"/>
</dbReference>
<keyword evidence="11" id="KW-1185">Reference proteome</keyword>
<feature type="signal peptide" evidence="9">
    <location>
        <begin position="1"/>
        <end position="28"/>
    </location>
</feature>
<dbReference type="GO" id="GO:0015562">
    <property type="term" value="F:efflux transmembrane transporter activity"/>
    <property type="evidence" value="ECO:0007669"/>
    <property type="project" value="InterPro"/>
</dbReference>
<dbReference type="SUPFAM" id="SSF56954">
    <property type="entry name" value="Outer membrane efflux proteins (OEP)"/>
    <property type="match status" value="1"/>
</dbReference>
<evidence type="ECO:0000256" key="1">
    <source>
        <dbReference type="ARBA" id="ARBA00004442"/>
    </source>
</evidence>
<dbReference type="InterPro" id="IPR051906">
    <property type="entry name" value="TolC-like"/>
</dbReference>
<evidence type="ECO:0000313" key="10">
    <source>
        <dbReference type="EMBL" id="MUG32048.1"/>
    </source>
</evidence>
<accession>A0A844M0A1</accession>
<organism evidence="10 11">
    <name type="scientific">Psychrobacter sanguinis</name>
    <dbReference type="NCBI Taxonomy" id="861445"/>
    <lineage>
        <taxon>Bacteria</taxon>
        <taxon>Pseudomonadati</taxon>
        <taxon>Pseudomonadota</taxon>
        <taxon>Gammaproteobacteria</taxon>
        <taxon>Moraxellales</taxon>
        <taxon>Moraxellaceae</taxon>
        <taxon>Psychrobacter</taxon>
    </lineage>
</organism>
<evidence type="ECO:0000256" key="5">
    <source>
        <dbReference type="ARBA" id="ARBA00022692"/>
    </source>
</evidence>
<evidence type="ECO:0000256" key="7">
    <source>
        <dbReference type="ARBA" id="ARBA00023237"/>
    </source>
</evidence>
<comment type="similarity">
    <text evidence="2">Belongs to the outer membrane factor (OMF) (TC 1.B.17) family.</text>
</comment>
<keyword evidence="4" id="KW-1134">Transmembrane beta strand</keyword>
<protein>
    <submittedName>
        <fullName evidence="10">TolC family protein</fullName>
    </submittedName>
</protein>
<dbReference type="PANTHER" id="PTHR30026:SF22">
    <property type="entry name" value="OUTER MEMBRANE EFFLUX PROTEIN"/>
    <property type="match status" value="1"/>
</dbReference>
<evidence type="ECO:0000256" key="3">
    <source>
        <dbReference type="ARBA" id="ARBA00022448"/>
    </source>
</evidence>
<dbReference type="OrthoDB" id="5296315at2"/>
<proteinExistence type="inferred from homology"/>
<dbReference type="RefSeq" id="WP_155586952.1">
    <property type="nucleotide sequence ID" value="NZ_WFKQ01000002.1"/>
</dbReference>
<keyword evidence="5" id="KW-0812">Transmembrane</keyword>
<evidence type="ECO:0000256" key="8">
    <source>
        <dbReference type="SAM" id="MobiDB-lite"/>
    </source>
</evidence>
<dbReference type="GO" id="GO:1990281">
    <property type="term" value="C:efflux pump complex"/>
    <property type="evidence" value="ECO:0007669"/>
    <property type="project" value="TreeGrafter"/>
</dbReference>
<dbReference type="Gene3D" id="1.20.1600.10">
    <property type="entry name" value="Outer membrane efflux proteins (OEP)"/>
    <property type="match status" value="1"/>
</dbReference>
<reference evidence="10 11" key="1">
    <citation type="journal article" date="2019" name="PLoS ONE">
        <title>Pup mortality in New Zealand sea lions (Phocarctos hookeri) at Enderby Island, Auckland Islands, 2013-18.</title>
        <authorList>
            <person name="Michael S.A."/>
            <person name="Hayman D.T.S."/>
            <person name="Gray R."/>
            <person name="Zhang J."/>
            <person name="Rogers L."/>
            <person name="Roe W.D."/>
        </authorList>
    </citation>
    <scope>NUCLEOTIDE SEQUENCE [LARGE SCALE GENOMIC DNA]</scope>
    <source>
        <strain evidence="10 11">SM868</strain>
    </source>
</reference>
<comment type="caution">
    <text evidence="10">The sequence shown here is derived from an EMBL/GenBank/DDBJ whole genome shotgun (WGS) entry which is preliminary data.</text>
</comment>
<keyword evidence="7" id="KW-0998">Cell outer membrane</keyword>
<evidence type="ECO:0000256" key="9">
    <source>
        <dbReference type="SAM" id="SignalP"/>
    </source>
</evidence>
<evidence type="ECO:0000256" key="4">
    <source>
        <dbReference type="ARBA" id="ARBA00022452"/>
    </source>
</evidence>
<feature type="chain" id="PRO_5032471668" evidence="9">
    <location>
        <begin position="29"/>
        <end position="534"/>
    </location>
</feature>
<evidence type="ECO:0000313" key="11">
    <source>
        <dbReference type="Proteomes" id="UP000442109"/>
    </source>
</evidence>
<dbReference type="GO" id="GO:0009279">
    <property type="term" value="C:cell outer membrane"/>
    <property type="evidence" value="ECO:0007669"/>
    <property type="project" value="UniProtKB-SubCell"/>
</dbReference>
<dbReference type="AlphaFoldDB" id="A0A844M0A1"/>
<keyword evidence="9" id="KW-0732">Signal</keyword>
<keyword evidence="3" id="KW-0813">Transport</keyword>
<dbReference type="InterPro" id="IPR003423">
    <property type="entry name" value="OMP_efflux"/>
</dbReference>
<evidence type="ECO:0000256" key="6">
    <source>
        <dbReference type="ARBA" id="ARBA00023136"/>
    </source>
</evidence>
<dbReference type="PANTHER" id="PTHR30026">
    <property type="entry name" value="OUTER MEMBRANE PROTEIN TOLC"/>
    <property type="match status" value="1"/>
</dbReference>